<feature type="domain" description="CBS" evidence="4">
    <location>
        <begin position="16"/>
        <end position="73"/>
    </location>
</feature>
<dbReference type="EMBL" id="CP002546">
    <property type="protein sequence ID" value="ADY59751.1"/>
    <property type="molecule type" value="Genomic_DNA"/>
</dbReference>
<dbReference type="HOGENOM" id="CLU_040681_9_0_0"/>
<dbReference type="PANTHER" id="PTHR43080:SF2">
    <property type="entry name" value="CBS DOMAIN-CONTAINING PROTEIN"/>
    <property type="match status" value="1"/>
</dbReference>
<dbReference type="OrthoDB" id="273057at2"/>
<dbReference type="RefSeq" id="WP_013628476.1">
    <property type="nucleotide sequence ID" value="NC_015174.1"/>
</dbReference>
<gene>
    <name evidence="5" type="ordered locus">Plabr_2148</name>
</gene>
<evidence type="ECO:0000313" key="6">
    <source>
        <dbReference type="Proteomes" id="UP000006860"/>
    </source>
</evidence>
<dbReference type="SMART" id="SM00116">
    <property type="entry name" value="CBS"/>
    <property type="match status" value="2"/>
</dbReference>
<dbReference type="SUPFAM" id="SSF54631">
    <property type="entry name" value="CBS-domain pair"/>
    <property type="match status" value="1"/>
</dbReference>
<reference evidence="6" key="1">
    <citation type="submission" date="2011-02" db="EMBL/GenBank/DDBJ databases">
        <title>The complete genome of Planctomyces brasiliensis DSM 5305.</title>
        <authorList>
            <person name="Lucas S."/>
            <person name="Copeland A."/>
            <person name="Lapidus A."/>
            <person name="Bruce D."/>
            <person name="Goodwin L."/>
            <person name="Pitluck S."/>
            <person name="Kyrpides N."/>
            <person name="Mavromatis K."/>
            <person name="Pagani I."/>
            <person name="Ivanova N."/>
            <person name="Ovchinnikova G."/>
            <person name="Lu M."/>
            <person name="Detter J.C."/>
            <person name="Han C."/>
            <person name="Land M."/>
            <person name="Hauser L."/>
            <person name="Markowitz V."/>
            <person name="Cheng J.-F."/>
            <person name="Hugenholtz P."/>
            <person name="Woyke T."/>
            <person name="Wu D."/>
            <person name="Tindall B."/>
            <person name="Pomrenke H.G."/>
            <person name="Brambilla E."/>
            <person name="Klenk H.-P."/>
            <person name="Eisen J.A."/>
        </authorList>
    </citation>
    <scope>NUCLEOTIDE SEQUENCE [LARGE SCALE GENOMIC DNA]</scope>
    <source>
        <strain evidence="6">ATCC 49424 / DSM 5305 / JCM 21570 / NBRC 103401 / IFAM 1448</strain>
    </source>
</reference>
<dbReference type="Pfam" id="PF00571">
    <property type="entry name" value="CBS"/>
    <property type="match status" value="2"/>
</dbReference>
<keyword evidence="1 2" id="KW-0129">CBS domain</keyword>
<protein>
    <submittedName>
        <fullName evidence="5">CBS domain containing protein</fullName>
    </submittedName>
</protein>
<dbReference type="InterPro" id="IPR000644">
    <property type="entry name" value="CBS_dom"/>
</dbReference>
<feature type="region of interest" description="Disordered" evidence="3">
    <location>
        <begin position="65"/>
        <end position="87"/>
    </location>
</feature>
<proteinExistence type="predicted"/>
<evidence type="ECO:0000256" key="3">
    <source>
        <dbReference type="SAM" id="MobiDB-lite"/>
    </source>
</evidence>
<dbReference type="Gene3D" id="3.10.580.10">
    <property type="entry name" value="CBS-domain"/>
    <property type="match status" value="1"/>
</dbReference>
<accession>F0SK24</accession>
<evidence type="ECO:0000256" key="1">
    <source>
        <dbReference type="ARBA" id="ARBA00023122"/>
    </source>
</evidence>
<evidence type="ECO:0000259" key="4">
    <source>
        <dbReference type="PROSITE" id="PS51371"/>
    </source>
</evidence>
<dbReference type="PROSITE" id="PS51371">
    <property type="entry name" value="CBS"/>
    <property type="match status" value="2"/>
</dbReference>
<feature type="domain" description="CBS" evidence="4">
    <location>
        <begin position="116"/>
        <end position="172"/>
    </location>
</feature>
<sequence length="174" mass="18954">MKLPGRLGSLQARDVMSTEVFLLTENMTLLDASEQLKKRKHSGAPVVDSQGRLVGTFSLRDLTGVKKLGRPKENQADGSSSRQSRADTLDSGIISAEALKHIQQNALALERVSERMTRNAPSVTENATLIDVARLMCHFHTHRIPVTSANSQLTGIITTMDVLAALVHTADELQ</sequence>
<dbReference type="InterPro" id="IPR051257">
    <property type="entry name" value="Diverse_CBS-Domain"/>
</dbReference>
<dbReference type="AlphaFoldDB" id="F0SK24"/>
<dbReference type="PANTHER" id="PTHR43080">
    <property type="entry name" value="CBS DOMAIN-CONTAINING PROTEIN CBSX3, MITOCHONDRIAL"/>
    <property type="match status" value="1"/>
</dbReference>
<dbReference type="Proteomes" id="UP000006860">
    <property type="component" value="Chromosome"/>
</dbReference>
<dbReference type="KEGG" id="pbs:Plabr_2148"/>
<evidence type="ECO:0000256" key="2">
    <source>
        <dbReference type="PROSITE-ProRule" id="PRU00703"/>
    </source>
</evidence>
<keyword evidence="6" id="KW-1185">Reference proteome</keyword>
<organism evidence="5 6">
    <name type="scientific">Rubinisphaera brasiliensis (strain ATCC 49424 / DSM 5305 / JCM 21570 / IAM 15109 / NBRC 103401 / IFAM 1448)</name>
    <name type="common">Planctomyces brasiliensis</name>
    <dbReference type="NCBI Taxonomy" id="756272"/>
    <lineage>
        <taxon>Bacteria</taxon>
        <taxon>Pseudomonadati</taxon>
        <taxon>Planctomycetota</taxon>
        <taxon>Planctomycetia</taxon>
        <taxon>Planctomycetales</taxon>
        <taxon>Planctomycetaceae</taxon>
        <taxon>Rubinisphaera</taxon>
    </lineage>
</organism>
<dbReference type="STRING" id="756272.Plabr_2148"/>
<evidence type="ECO:0000313" key="5">
    <source>
        <dbReference type="EMBL" id="ADY59751.1"/>
    </source>
</evidence>
<dbReference type="InterPro" id="IPR046342">
    <property type="entry name" value="CBS_dom_sf"/>
</dbReference>
<name>F0SK24_RUBBR</name>
<dbReference type="eggNOG" id="COG0517">
    <property type="taxonomic scope" value="Bacteria"/>
</dbReference>